<dbReference type="GO" id="GO:0005524">
    <property type="term" value="F:ATP binding"/>
    <property type="evidence" value="ECO:0007669"/>
    <property type="project" value="InterPro"/>
</dbReference>
<dbReference type="Proteomes" id="UP000295270">
    <property type="component" value="Unassembled WGS sequence"/>
</dbReference>
<proteinExistence type="predicted"/>
<dbReference type="InterPro" id="IPR003959">
    <property type="entry name" value="ATPase_AAA_core"/>
</dbReference>
<dbReference type="InterPro" id="IPR027417">
    <property type="entry name" value="P-loop_NTPase"/>
</dbReference>
<dbReference type="NCBIfam" id="NF045780">
    <property type="entry name" value="TrlF_fam_ATP"/>
    <property type="match status" value="1"/>
</dbReference>
<evidence type="ECO:0000313" key="5">
    <source>
        <dbReference type="Proteomes" id="UP000298340"/>
    </source>
</evidence>
<dbReference type="SUPFAM" id="SSF89550">
    <property type="entry name" value="PHP domain-like"/>
    <property type="match status" value="1"/>
</dbReference>
<organism evidence="3 5">
    <name type="scientific">Flavobacterium circumlabens</name>
    <dbReference type="NCBI Taxonomy" id="2133765"/>
    <lineage>
        <taxon>Bacteria</taxon>
        <taxon>Pseudomonadati</taxon>
        <taxon>Bacteroidota</taxon>
        <taxon>Flavobacteriia</taxon>
        <taxon>Flavobacteriales</taxon>
        <taxon>Flavobacteriaceae</taxon>
        <taxon>Flavobacterium</taxon>
    </lineage>
</organism>
<dbReference type="SUPFAM" id="SSF52540">
    <property type="entry name" value="P-loop containing nucleoside triphosphate hydrolases"/>
    <property type="match status" value="1"/>
</dbReference>
<dbReference type="Pfam" id="PF13304">
    <property type="entry name" value="AAA_21"/>
    <property type="match status" value="1"/>
</dbReference>
<sequence>MATINRGSEWRKWDLHVHTPATLCSDYGGDTDVIWQKYFEELERLAVEKNIKVIGINDYLFIDGYKKVLEYKKNGGLSSVELILPVVEFRLREFVGSKELGRLNYHVIFADDSLLTIDQIETHFLSNLKGKGNLEATCPDGFTWGGVITRETLIDLGNHIIENTPVDKRTNVSPIEVGFNNLNFELSKIQEILGEGSEPNTFLKDKYFKAIGKAEWEDFRWDTSALEKKSIINGAHFVFSASPTFEQANKGKETLEKQGVSSRLMHCSDSHGFAKDINHTNSKELGHCFTWIKANPTFEGLKQIIYEPEERVKIQKEQPESEKLDHLMIEKITFTSSNLRFTREPIYFNKNLNVIIGGKSSGKSILLYEIAKTLYSNVSDKVLKYTDIEDYKEKDLYDLSFISKDVIDADYNFTIELFSRSSQTLKDRVVNSSILPSIKYIPQNHLANLVDKSRKNGATLKKLIRDLILEDPEYKTKYDDFVAHAQRNDEKRSQDIDYYFNLKNELKKKEDDLLTKGDTKALKEGVEFNKQKITQLNKDFTPEEQSQYKELNEKLSSLNIKENEINTDFEKLDIFRADIARFLIEFASKKKIVLDSLQNENIKNEYSSKLQFVDDALISINEITRQLQKDENNKFIEDSTFAKETILINVAKENVDNGLKVFNNKLEDQKQVAALQKSIAEDESKLAAIEQFLKEIETTKIAIVAQREKIFSDFATNLKLYESIIENLKPRISNIQNETDKIEILPVIKYNFPKFRELADEVFNGRSFNNQGFGYLYQYANDNPKSALAEVDFTEIEKALRVMFEKIENNQLVTKGGNSQKDACEKIFTDFFFDHWDVKSQGDDIHKMSTGKASFVLLKLIIKLSKEDGPILIDQPEDNLDNRSVSHELVEFLKEKKRERQIILVTHNPNIVVNADAENIIVANQKGQNDTAEKESTSDYHFDYINGALEDSFPKNGKTDLLKSMGIREHIAEIVEGGKEAFKKREKKYGF</sequence>
<dbReference type="GO" id="GO:0016887">
    <property type="term" value="F:ATP hydrolysis activity"/>
    <property type="evidence" value="ECO:0007669"/>
    <property type="project" value="InterPro"/>
</dbReference>
<evidence type="ECO:0000313" key="4">
    <source>
        <dbReference type="Proteomes" id="UP000295270"/>
    </source>
</evidence>
<reference evidence="3 5" key="2">
    <citation type="journal article" date="2018" name="Syst. Appl. Microbiol.">
        <title>Flavobacterium circumlabens sp. nov. and Flavobacterium cupreum sp. nov., two psychrotrophic species isolated from Antarctic environmental samples.</title>
        <authorList>
            <person name="Kralova S."/>
            <person name="Busse H.J."/>
            <person name="Svec P."/>
            <person name="Maslanova I."/>
            <person name="Stankova E."/>
            <person name="Bartak M."/>
            <person name="Sedlacek I."/>
        </authorList>
    </citation>
    <scope>NUCLEOTIDE SEQUENCE [LARGE SCALE GENOMIC DNA]</scope>
    <source>
        <strain evidence="3 5">CCM 8828</strain>
    </source>
</reference>
<comment type="caution">
    <text evidence="3">The sequence shown here is derived from an EMBL/GenBank/DDBJ whole genome shotgun (WGS) entry which is preliminary data.</text>
</comment>
<feature type="domain" description="ATPase AAA-type core" evidence="1">
    <location>
        <begin position="708"/>
        <end position="912"/>
    </location>
</feature>
<dbReference type="OrthoDB" id="9791620at2"/>
<gene>
    <name evidence="3" type="ORF">D0809_10370</name>
    <name evidence="2" type="ORF">EV142_103185</name>
</gene>
<dbReference type="InterPro" id="IPR016195">
    <property type="entry name" value="Pol/histidinol_Pase-like"/>
</dbReference>
<dbReference type="Gene3D" id="3.40.50.300">
    <property type="entry name" value="P-loop containing nucleotide triphosphate hydrolases"/>
    <property type="match status" value="1"/>
</dbReference>
<dbReference type="EMBL" id="QWDN01000003">
    <property type="protein sequence ID" value="TEB44161.1"/>
    <property type="molecule type" value="Genomic_DNA"/>
</dbReference>
<name>A0A4Y7UD71_9FLAO</name>
<dbReference type="InterPro" id="IPR054787">
    <property type="entry name" value="TrlF_ATPase"/>
</dbReference>
<evidence type="ECO:0000313" key="2">
    <source>
        <dbReference type="EMBL" id="TCN58745.1"/>
    </source>
</evidence>
<dbReference type="AlphaFoldDB" id="A0A4Y7UD71"/>
<evidence type="ECO:0000313" key="3">
    <source>
        <dbReference type="EMBL" id="TEB44161.1"/>
    </source>
</evidence>
<accession>A0A4Y7UD71</accession>
<protein>
    <recommendedName>
        <fullName evidence="1">ATPase AAA-type core domain-containing protein</fullName>
    </recommendedName>
</protein>
<dbReference type="EMBL" id="SLWA01000003">
    <property type="protein sequence ID" value="TCN58745.1"/>
    <property type="molecule type" value="Genomic_DNA"/>
</dbReference>
<dbReference type="RefSeq" id="WP_132034754.1">
    <property type="nucleotide sequence ID" value="NZ_QWDN01000003.1"/>
</dbReference>
<reference evidence="2" key="3">
    <citation type="submission" date="2019-03" db="EMBL/GenBank/DDBJ databases">
        <authorList>
            <person name="Whitman W."/>
            <person name="Huntemann M."/>
            <person name="Clum A."/>
            <person name="Pillay M."/>
            <person name="Palaniappan K."/>
            <person name="Varghese N."/>
            <person name="Mikhailova N."/>
            <person name="Stamatis D."/>
            <person name="Reddy T."/>
            <person name="Daum C."/>
            <person name="Shapiro N."/>
            <person name="Ivanova N."/>
            <person name="Kyrpides N."/>
            <person name="Woyke T."/>
        </authorList>
    </citation>
    <scope>NUCLEOTIDE SEQUENCE</scope>
    <source>
        <strain evidence="2">P5626</strain>
    </source>
</reference>
<evidence type="ECO:0000259" key="1">
    <source>
        <dbReference type="Pfam" id="PF13304"/>
    </source>
</evidence>
<keyword evidence="4" id="KW-1185">Reference proteome</keyword>
<reference evidence="2 4" key="1">
    <citation type="journal article" date="2015" name="Stand. Genomic Sci.">
        <title>Genomic Encyclopedia of Bacterial and Archaeal Type Strains, Phase III: the genomes of soil and plant-associated and newly described type strains.</title>
        <authorList>
            <person name="Whitman W.B."/>
            <person name="Woyke T."/>
            <person name="Klenk H.P."/>
            <person name="Zhou Y."/>
            <person name="Lilburn T.G."/>
            <person name="Beck B.J."/>
            <person name="De Vos P."/>
            <person name="Vandamme P."/>
            <person name="Eisen J.A."/>
            <person name="Garrity G."/>
            <person name="Hugenholtz P."/>
            <person name="Kyrpides N.C."/>
        </authorList>
    </citation>
    <scope>NUCLEOTIDE SEQUENCE [LARGE SCALE GENOMIC DNA]</scope>
    <source>
        <strain evidence="2 4">P5626</strain>
    </source>
</reference>
<dbReference type="Proteomes" id="UP000298340">
    <property type="component" value="Unassembled WGS sequence"/>
</dbReference>